<keyword evidence="4" id="KW-1185">Reference proteome</keyword>
<dbReference type="Proteomes" id="UP000295136">
    <property type="component" value="Unassembled WGS sequence"/>
</dbReference>
<dbReference type="GO" id="GO:0016491">
    <property type="term" value="F:oxidoreductase activity"/>
    <property type="evidence" value="ECO:0007669"/>
    <property type="project" value="InterPro"/>
</dbReference>
<organism evidence="3 4">
    <name type="scientific">Nonomuraea mesophila</name>
    <dbReference type="NCBI Taxonomy" id="2530382"/>
    <lineage>
        <taxon>Bacteria</taxon>
        <taxon>Bacillati</taxon>
        <taxon>Actinomycetota</taxon>
        <taxon>Actinomycetes</taxon>
        <taxon>Streptosporangiales</taxon>
        <taxon>Streptosporangiaceae</taxon>
        <taxon>Nonomuraea</taxon>
    </lineage>
</organism>
<dbReference type="Pfam" id="PF08534">
    <property type="entry name" value="Redoxin"/>
    <property type="match status" value="1"/>
</dbReference>
<evidence type="ECO:0000313" key="4">
    <source>
        <dbReference type="Proteomes" id="UP000295136"/>
    </source>
</evidence>
<keyword evidence="1" id="KW-1133">Transmembrane helix</keyword>
<dbReference type="PROSITE" id="PS51352">
    <property type="entry name" value="THIOREDOXIN_2"/>
    <property type="match status" value="1"/>
</dbReference>
<evidence type="ECO:0000259" key="2">
    <source>
        <dbReference type="PROSITE" id="PS51352"/>
    </source>
</evidence>
<dbReference type="RefSeq" id="WP_132640432.1">
    <property type="nucleotide sequence ID" value="NZ_SMLD01000221.1"/>
</dbReference>
<dbReference type="SUPFAM" id="SSF52833">
    <property type="entry name" value="Thioredoxin-like"/>
    <property type="match status" value="1"/>
</dbReference>
<evidence type="ECO:0000256" key="1">
    <source>
        <dbReference type="SAM" id="Phobius"/>
    </source>
</evidence>
<evidence type="ECO:0000313" key="3">
    <source>
        <dbReference type="EMBL" id="TDE27161.1"/>
    </source>
</evidence>
<protein>
    <submittedName>
        <fullName evidence="3">Redoxin domain-containing protein</fullName>
    </submittedName>
</protein>
<dbReference type="InterPro" id="IPR036249">
    <property type="entry name" value="Thioredoxin-like_sf"/>
</dbReference>
<reference evidence="3 4" key="1">
    <citation type="submission" date="2019-03" db="EMBL/GenBank/DDBJ databases">
        <title>Draft genome sequences of novel Actinobacteria.</title>
        <authorList>
            <person name="Sahin N."/>
            <person name="Ay H."/>
            <person name="Saygin H."/>
        </authorList>
    </citation>
    <scope>NUCLEOTIDE SEQUENCE [LARGE SCALE GENOMIC DNA]</scope>
    <source>
        <strain evidence="3 4">6K102</strain>
    </source>
</reference>
<dbReference type="AlphaFoldDB" id="A0A4R5E881"/>
<comment type="caution">
    <text evidence="3">The sequence shown here is derived from an EMBL/GenBank/DDBJ whole genome shotgun (WGS) entry which is preliminary data.</text>
</comment>
<dbReference type="Gene3D" id="3.40.30.10">
    <property type="entry name" value="Glutaredoxin"/>
    <property type="match status" value="1"/>
</dbReference>
<gene>
    <name evidence="3" type="ORF">E1295_43385</name>
</gene>
<keyword evidence="1" id="KW-0812">Transmembrane</keyword>
<dbReference type="InterPro" id="IPR013766">
    <property type="entry name" value="Thioredoxin_domain"/>
</dbReference>
<sequence>MSYLIAAVVLVGLLGLANLLLLIGVIRRLRMTQDASQLPPEGLQPGETIPDFTATATDGEPVSAAYLRGNALIGFLSPGCGPCRELLPEFVKEAGRSSGPVLAVVVATPQDDPAMDIKRLEKVARVVTEAPHGPVQQVFKVSGYPTVLTTDATGTVVFSDAALPHQVHA</sequence>
<feature type="transmembrane region" description="Helical" evidence="1">
    <location>
        <begin position="6"/>
        <end position="26"/>
    </location>
</feature>
<dbReference type="EMBL" id="SMLD01000221">
    <property type="protein sequence ID" value="TDE27161.1"/>
    <property type="molecule type" value="Genomic_DNA"/>
</dbReference>
<dbReference type="InterPro" id="IPR013740">
    <property type="entry name" value="Redoxin"/>
</dbReference>
<keyword evidence="1" id="KW-0472">Membrane</keyword>
<feature type="domain" description="Thioredoxin" evidence="2">
    <location>
        <begin position="43"/>
        <end position="169"/>
    </location>
</feature>
<proteinExistence type="predicted"/>
<accession>A0A4R5E881</accession>
<name>A0A4R5E881_9ACTN</name>